<dbReference type="RefSeq" id="WP_154448194.1">
    <property type="nucleotide sequence ID" value="NZ_WIND01000017.1"/>
</dbReference>
<dbReference type="InterPro" id="IPR027417">
    <property type="entry name" value="P-loop_NTPase"/>
</dbReference>
<dbReference type="InterPro" id="IPR050625">
    <property type="entry name" value="ParA/MinD_ATPase"/>
</dbReference>
<evidence type="ECO:0000256" key="1">
    <source>
        <dbReference type="ARBA" id="ARBA00022741"/>
    </source>
</evidence>
<evidence type="ECO:0000313" key="5">
    <source>
        <dbReference type="Proteomes" id="UP000474957"/>
    </source>
</evidence>
<dbReference type="Gene3D" id="3.40.50.300">
    <property type="entry name" value="P-loop containing nucleotide triphosphate hydrolases"/>
    <property type="match status" value="1"/>
</dbReference>
<name>A0A6L5Z4I3_9RHOB</name>
<dbReference type="GO" id="GO:0051782">
    <property type="term" value="P:negative regulation of cell division"/>
    <property type="evidence" value="ECO:0007669"/>
    <property type="project" value="TreeGrafter"/>
</dbReference>
<dbReference type="GO" id="GO:0009898">
    <property type="term" value="C:cytoplasmic side of plasma membrane"/>
    <property type="evidence" value="ECO:0007669"/>
    <property type="project" value="TreeGrafter"/>
</dbReference>
<dbReference type="PANTHER" id="PTHR43384">
    <property type="entry name" value="SEPTUM SITE-DETERMINING PROTEIN MIND HOMOLOG, CHLOROPLASTIC-RELATED"/>
    <property type="match status" value="1"/>
</dbReference>
<dbReference type="InterPro" id="IPR002586">
    <property type="entry name" value="CobQ/CobB/MinD/ParA_Nub-bd_dom"/>
</dbReference>
<dbReference type="GO" id="GO:0005829">
    <property type="term" value="C:cytosol"/>
    <property type="evidence" value="ECO:0007669"/>
    <property type="project" value="TreeGrafter"/>
</dbReference>
<evidence type="ECO:0000259" key="3">
    <source>
        <dbReference type="Pfam" id="PF01656"/>
    </source>
</evidence>
<keyword evidence="1" id="KW-0547">Nucleotide-binding</keyword>
<dbReference type="Proteomes" id="UP000474957">
    <property type="component" value="Unassembled WGS sequence"/>
</dbReference>
<reference evidence="4 5" key="1">
    <citation type="submission" date="2019-10" db="EMBL/GenBank/DDBJ databases">
        <title>Cognatihalovulum marinum gen. nov. sp. nov., a new member of the family Rhodobacteraceae isolated from deep seawater of the Northwest Indian Ocean.</title>
        <authorList>
            <person name="Ruan C."/>
            <person name="Wang J."/>
            <person name="Zheng X."/>
            <person name="Song L."/>
            <person name="Zhu Y."/>
            <person name="Huang Y."/>
            <person name="Lu Z."/>
            <person name="Du W."/>
            <person name="Huang L."/>
            <person name="Dai X."/>
        </authorList>
    </citation>
    <scope>NUCLEOTIDE SEQUENCE [LARGE SCALE GENOMIC DNA]</scope>
    <source>
        <strain evidence="4 5">2CG4</strain>
    </source>
</reference>
<gene>
    <name evidence="4" type="ORF">GE300_16780</name>
</gene>
<dbReference type="EMBL" id="WIND01000017">
    <property type="protein sequence ID" value="MSU91239.1"/>
    <property type="molecule type" value="Genomic_DNA"/>
</dbReference>
<keyword evidence="5" id="KW-1185">Reference proteome</keyword>
<dbReference type="AlphaFoldDB" id="A0A6L5Z4I3"/>
<accession>A0A6L5Z4I3</accession>
<dbReference type="Pfam" id="PF01656">
    <property type="entry name" value="CbiA"/>
    <property type="match status" value="1"/>
</dbReference>
<dbReference type="GO" id="GO:0016887">
    <property type="term" value="F:ATP hydrolysis activity"/>
    <property type="evidence" value="ECO:0007669"/>
    <property type="project" value="TreeGrafter"/>
</dbReference>
<evidence type="ECO:0000256" key="2">
    <source>
        <dbReference type="ARBA" id="ARBA00022840"/>
    </source>
</evidence>
<dbReference type="GO" id="GO:0005524">
    <property type="term" value="F:ATP binding"/>
    <property type="evidence" value="ECO:0007669"/>
    <property type="project" value="UniProtKB-KW"/>
</dbReference>
<dbReference type="PANTHER" id="PTHR43384:SF6">
    <property type="entry name" value="SEPTUM SITE-DETERMINING PROTEIN MIND HOMOLOG, CHLOROPLASTIC"/>
    <property type="match status" value="1"/>
</dbReference>
<dbReference type="PIRSF" id="PIRSF005647">
    <property type="entry name" value="CooC"/>
    <property type="match status" value="1"/>
</dbReference>
<comment type="caution">
    <text evidence="4">The sequence shown here is derived from an EMBL/GenBank/DDBJ whole genome shotgun (WGS) entry which is preliminary data.</text>
</comment>
<evidence type="ECO:0000313" key="4">
    <source>
        <dbReference type="EMBL" id="MSU91239.1"/>
    </source>
</evidence>
<dbReference type="SUPFAM" id="SSF52540">
    <property type="entry name" value="P-loop containing nucleoside triphosphate hydrolases"/>
    <property type="match status" value="1"/>
</dbReference>
<sequence>MKIATVGKGGSGKTTIAGTLARVFAGEDRRILAIDGDPNPNLALVLGMSPEAADRIAYIPPEVMRRGAEVDGVIMMEPAMPRDEIMRNYAVNAAQNLDLIVMGKPAHGSAGSGCMCASHRAVRGLIAELTSIGEHTITDMEAGLEHLKRGTARHVDMMLVVAEPYYRSLEAAMRTCELAAELGIAHVKVVANKARSDADMAAIRAFCDKHGMQIIGAVPYDEAMVEAERRGLSPLDHAPDSAGIAAIRRIAADIDRIARAMPPPGGAGASADRPA</sequence>
<keyword evidence="2" id="KW-0067">ATP-binding</keyword>
<dbReference type="InterPro" id="IPR014433">
    <property type="entry name" value="CooC"/>
</dbReference>
<protein>
    <submittedName>
        <fullName evidence="4">AAA family ATPase</fullName>
    </submittedName>
</protein>
<feature type="domain" description="CobQ/CobB/MinD/ParA nucleotide binding" evidence="3">
    <location>
        <begin position="4"/>
        <end position="234"/>
    </location>
</feature>
<proteinExistence type="predicted"/>
<organism evidence="4 5">
    <name type="scientific">Halovulum marinum</name>
    <dbReference type="NCBI Taxonomy" id="2662447"/>
    <lineage>
        <taxon>Bacteria</taxon>
        <taxon>Pseudomonadati</taxon>
        <taxon>Pseudomonadota</taxon>
        <taxon>Alphaproteobacteria</taxon>
        <taxon>Rhodobacterales</taxon>
        <taxon>Paracoccaceae</taxon>
        <taxon>Halovulum</taxon>
    </lineage>
</organism>